<dbReference type="EMBL" id="JADBJN010000002">
    <property type="protein sequence ID" value="KAG5678824.1"/>
    <property type="molecule type" value="Genomic_DNA"/>
</dbReference>
<keyword evidence="5" id="KW-1185">Reference proteome</keyword>
<evidence type="ECO:0000313" key="4">
    <source>
        <dbReference type="EMBL" id="KAG5678824.1"/>
    </source>
</evidence>
<dbReference type="InterPro" id="IPR031311">
    <property type="entry name" value="CHIT_BIND_RR_consensus"/>
</dbReference>
<dbReference type="InterPro" id="IPR000618">
    <property type="entry name" value="Insect_cuticle"/>
</dbReference>
<dbReference type="InterPro" id="IPR051217">
    <property type="entry name" value="Insect_Cuticle_Struc_Prot"/>
</dbReference>
<proteinExistence type="predicted"/>
<feature type="signal peptide" evidence="3">
    <location>
        <begin position="1"/>
        <end position="17"/>
    </location>
</feature>
<accession>A0A9J6CAB1</accession>
<dbReference type="GO" id="GO:0031012">
    <property type="term" value="C:extracellular matrix"/>
    <property type="evidence" value="ECO:0007669"/>
    <property type="project" value="TreeGrafter"/>
</dbReference>
<dbReference type="Pfam" id="PF00379">
    <property type="entry name" value="Chitin_bind_4"/>
    <property type="match status" value="1"/>
</dbReference>
<dbReference type="PROSITE" id="PS51155">
    <property type="entry name" value="CHIT_BIND_RR_2"/>
    <property type="match status" value="1"/>
</dbReference>
<feature type="chain" id="PRO_5039933075" description="Cuticle protein" evidence="3">
    <location>
        <begin position="18"/>
        <end position="199"/>
    </location>
</feature>
<evidence type="ECO:0000256" key="3">
    <source>
        <dbReference type="SAM" id="SignalP"/>
    </source>
</evidence>
<evidence type="ECO:0000313" key="5">
    <source>
        <dbReference type="Proteomes" id="UP001107558"/>
    </source>
</evidence>
<dbReference type="Proteomes" id="UP001107558">
    <property type="component" value="Chromosome 2"/>
</dbReference>
<evidence type="ECO:0000256" key="2">
    <source>
        <dbReference type="PROSITE-ProRule" id="PRU00497"/>
    </source>
</evidence>
<dbReference type="PANTHER" id="PTHR12236:SF95">
    <property type="entry name" value="CUTICULAR PROTEIN 76BD, ISOFORM C-RELATED"/>
    <property type="match status" value="1"/>
</dbReference>
<keyword evidence="1 2" id="KW-0193">Cuticle</keyword>
<dbReference type="AlphaFoldDB" id="A0A9J6CAB1"/>
<dbReference type="PROSITE" id="PS00233">
    <property type="entry name" value="CHIT_BIND_RR_1"/>
    <property type="match status" value="1"/>
</dbReference>
<reference evidence="4" key="1">
    <citation type="submission" date="2021-03" db="EMBL/GenBank/DDBJ databases">
        <title>Chromosome level genome of the anhydrobiotic midge Polypedilum vanderplanki.</title>
        <authorList>
            <person name="Yoshida Y."/>
            <person name="Kikawada T."/>
            <person name="Gusev O."/>
        </authorList>
    </citation>
    <scope>NUCLEOTIDE SEQUENCE</scope>
    <source>
        <strain evidence="4">NIAS01</strain>
        <tissue evidence="4">Whole body or cell culture</tissue>
    </source>
</reference>
<gene>
    <name evidence="4" type="ORF">PVAND_008458</name>
</gene>
<organism evidence="4 5">
    <name type="scientific">Polypedilum vanderplanki</name>
    <name type="common">Sleeping chironomid midge</name>
    <dbReference type="NCBI Taxonomy" id="319348"/>
    <lineage>
        <taxon>Eukaryota</taxon>
        <taxon>Metazoa</taxon>
        <taxon>Ecdysozoa</taxon>
        <taxon>Arthropoda</taxon>
        <taxon>Hexapoda</taxon>
        <taxon>Insecta</taxon>
        <taxon>Pterygota</taxon>
        <taxon>Neoptera</taxon>
        <taxon>Endopterygota</taxon>
        <taxon>Diptera</taxon>
        <taxon>Nematocera</taxon>
        <taxon>Chironomoidea</taxon>
        <taxon>Chironomidae</taxon>
        <taxon>Chironominae</taxon>
        <taxon>Polypedilum</taxon>
        <taxon>Polypedilum</taxon>
    </lineage>
</organism>
<evidence type="ECO:0000256" key="1">
    <source>
        <dbReference type="ARBA" id="ARBA00022460"/>
    </source>
</evidence>
<protein>
    <recommendedName>
        <fullName evidence="6">Cuticle protein</fullName>
    </recommendedName>
</protein>
<keyword evidence="3" id="KW-0732">Signal</keyword>
<dbReference type="GO" id="GO:0042302">
    <property type="term" value="F:structural constituent of cuticle"/>
    <property type="evidence" value="ECO:0007669"/>
    <property type="project" value="UniProtKB-UniRule"/>
</dbReference>
<evidence type="ECO:0008006" key="6">
    <source>
        <dbReference type="Google" id="ProtNLM"/>
    </source>
</evidence>
<name>A0A9J6CAB1_POLVA</name>
<dbReference type="GO" id="GO:0005615">
    <property type="term" value="C:extracellular space"/>
    <property type="evidence" value="ECO:0007669"/>
    <property type="project" value="TreeGrafter"/>
</dbReference>
<dbReference type="PRINTS" id="PR00947">
    <property type="entry name" value="CUTICLE"/>
</dbReference>
<comment type="caution">
    <text evidence="4">The sequence shown here is derived from an EMBL/GenBank/DDBJ whole genome shotgun (WGS) entry which is preliminary data.</text>
</comment>
<dbReference type="OrthoDB" id="10071059at2759"/>
<sequence length="199" mass="20933">MAFKFISFFALISAASAGIVAPVAYHAAPVAYHAAPVVAKVAQPIVAQPIVAKVEHEDYDHHPQYAFSYNVQDGLTGDHKSQSETRNGDVVEGHYSLIDADGTKRTVHYTADPVHGFNAQVHKEPAAVVAKTVVAPVVAHHVAAPVVKTVHAAPVVAHHAAPVVAHHAAPVVAHHAAPVVAHHAAQYVHAAPVAHAYHH</sequence>
<dbReference type="PANTHER" id="PTHR12236">
    <property type="entry name" value="STRUCTURAL CONTITUENT OF CUTICLE"/>
    <property type="match status" value="1"/>
</dbReference>